<accession>A0A2M7VAG2</accession>
<gene>
    <name evidence="2" type="ORF">COX81_00065</name>
</gene>
<dbReference type="AlphaFoldDB" id="A0A2M7VAG2"/>
<proteinExistence type="inferred from homology"/>
<evidence type="ECO:0000256" key="1">
    <source>
        <dbReference type="ARBA" id="ARBA00044755"/>
    </source>
</evidence>
<dbReference type="PANTHER" id="PTHR35024">
    <property type="entry name" value="HYPOTHETICAL CYTOSOLIC PROTEIN"/>
    <property type="match status" value="1"/>
</dbReference>
<dbReference type="Pfam" id="PF04519">
    <property type="entry name" value="Bactofilin"/>
    <property type="match status" value="1"/>
</dbReference>
<comment type="similarity">
    <text evidence="1">Belongs to the bactofilin family.</text>
</comment>
<comment type="caution">
    <text evidence="2">The sequence shown here is derived from an EMBL/GenBank/DDBJ whole genome shotgun (WGS) entry which is preliminary data.</text>
</comment>
<name>A0A2M7VAG2_9BACT</name>
<reference evidence="3" key="1">
    <citation type="submission" date="2017-09" db="EMBL/GenBank/DDBJ databases">
        <title>Depth-based differentiation of microbial function through sediment-hosted aquifers and enrichment of novel symbionts in the deep terrestrial subsurface.</title>
        <authorList>
            <person name="Probst A.J."/>
            <person name="Ladd B."/>
            <person name="Jarett J.K."/>
            <person name="Geller-Mcgrath D.E."/>
            <person name="Sieber C.M.K."/>
            <person name="Emerson J.B."/>
            <person name="Anantharaman K."/>
            <person name="Thomas B.C."/>
            <person name="Malmstrom R."/>
            <person name="Stieglmeier M."/>
            <person name="Klingl A."/>
            <person name="Woyke T."/>
            <person name="Ryan C.M."/>
            <person name="Banfield J.F."/>
        </authorList>
    </citation>
    <scope>NUCLEOTIDE SEQUENCE [LARGE SCALE GENOMIC DNA]</scope>
</reference>
<sequence>MFQKSSPDITLSQYDTVDHSQEVETVVGPSVHVEGDFSSEGNILVKGTVSGSVKTSRLLTVEKGARIFANVRAGSAFISGEIKGNVKATDKLELTSSARIMGDISCTILAVEAGALLQGKVSMKGITIDSSGVEKKRVARLKEKEDVDFVETE</sequence>
<evidence type="ECO:0000313" key="2">
    <source>
        <dbReference type="EMBL" id="PIZ95878.1"/>
    </source>
</evidence>
<evidence type="ECO:0008006" key="4">
    <source>
        <dbReference type="Google" id="ProtNLM"/>
    </source>
</evidence>
<dbReference type="Proteomes" id="UP000228568">
    <property type="component" value="Unassembled WGS sequence"/>
</dbReference>
<dbReference type="EMBL" id="PFPK01000002">
    <property type="protein sequence ID" value="PIZ95878.1"/>
    <property type="molecule type" value="Genomic_DNA"/>
</dbReference>
<protein>
    <recommendedName>
        <fullName evidence="4">Cell shape determination protein CcmA</fullName>
    </recommendedName>
</protein>
<dbReference type="InterPro" id="IPR007607">
    <property type="entry name" value="BacA/B"/>
</dbReference>
<organism evidence="2 3">
    <name type="scientific">Candidatus Magasanikbacteria bacterium CG_4_10_14_0_2_um_filter_37_12</name>
    <dbReference type="NCBI Taxonomy" id="1974637"/>
    <lineage>
        <taxon>Bacteria</taxon>
        <taxon>Candidatus Magasanikiibacteriota</taxon>
    </lineage>
</organism>
<evidence type="ECO:0000313" key="3">
    <source>
        <dbReference type="Proteomes" id="UP000228568"/>
    </source>
</evidence>
<dbReference type="PANTHER" id="PTHR35024:SF4">
    <property type="entry name" value="POLYMER-FORMING CYTOSKELETAL PROTEIN"/>
    <property type="match status" value="1"/>
</dbReference>